<gene>
    <name evidence="2" type="ORF">SMN809_LOCUS18358</name>
</gene>
<proteinExistence type="predicted"/>
<name>A0A8S2QZH0_9BILA</name>
<organism evidence="2 3">
    <name type="scientific">Rotaria magnacalcarata</name>
    <dbReference type="NCBI Taxonomy" id="392030"/>
    <lineage>
        <taxon>Eukaryota</taxon>
        <taxon>Metazoa</taxon>
        <taxon>Spiralia</taxon>
        <taxon>Gnathifera</taxon>
        <taxon>Rotifera</taxon>
        <taxon>Eurotatoria</taxon>
        <taxon>Bdelloidea</taxon>
        <taxon>Philodinida</taxon>
        <taxon>Philodinidae</taxon>
        <taxon>Rotaria</taxon>
    </lineage>
</organism>
<comment type="caution">
    <text evidence="2">The sequence shown here is derived from an EMBL/GenBank/DDBJ whole genome shotgun (WGS) entry which is preliminary data.</text>
</comment>
<feature type="region of interest" description="Disordered" evidence="1">
    <location>
        <begin position="20"/>
        <end position="41"/>
    </location>
</feature>
<protein>
    <submittedName>
        <fullName evidence="2">Uncharacterized protein</fullName>
    </submittedName>
</protein>
<evidence type="ECO:0000313" key="2">
    <source>
        <dbReference type="EMBL" id="CAF4122500.1"/>
    </source>
</evidence>
<sequence length="104" mass="11695">MRNDEIIRSQINTVFMESSEASKIASMAQDSDDDDHDDDDVQVPNVTIRADRDKNIETALNDIRQKNSVYDEQQIKGVQFANAGDQNPKVVNNYAMNSSTCNLI</sequence>
<feature type="compositionally biased region" description="Acidic residues" evidence="1">
    <location>
        <begin position="30"/>
        <end position="41"/>
    </location>
</feature>
<dbReference type="AlphaFoldDB" id="A0A8S2QZH0"/>
<dbReference type="Proteomes" id="UP000676336">
    <property type="component" value="Unassembled WGS sequence"/>
</dbReference>
<evidence type="ECO:0000313" key="3">
    <source>
        <dbReference type="Proteomes" id="UP000676336"/>
    </source>
</evidence>
<reference evidence="2" key="1">
    <citation type="submission" date="2021-02" db="EMBL/GenBank/DDBJ databases">
        <authorList>
            <person name="Nowell W R."/>
        </authorList>
    </citation>
    <scope>NUCLEOTIDE SEQUENCE</scope>
</reference>
<accession>A0A8S2QZH0</accession>
<dbReference type="EMBL" id="CAJOBI010008809">
    <property type="protein sequence ID" value="CAF4122500.1"/>
    <property type="molecule type" value="Genomic_DNA"/>
</dbReference>
<evidence type="ECO:0000256" key="1">
    <source>
        <dbReference type="SAM" id="MobiDB-lite"/>
    </source>
</evidence>